<dbReference type="EMBL" id="JH815827">
    <property type="protein sequence ID" value="EKC22135.1"/>
    <property type="molecule type" value="Genomic_DNA"/>
</dbReference>
<evidence type="ECO:0000313" key="2">
    <source>
        <dbReference type="EMBL" id="EKC22135.1"/>
    </source>
</evidence>
<dbReference type="PANTHER" id="PTHR14431:SF1">
    <property type="entry name" value="HCLS1-BINDING PROTEIN 3"/>
    <property type="match status" value="1"/>
</dbReference>
<dbReference type="SUPFAM" id="SSF64268">
    <property type="entry name" value="PX domain"/>
    <property type="match status" value="1"/>
</dbReference>
<dbReference type="InterPro" id="IPR001683">
    <property type="entry name" value="PX_dom"/>
</dbReference>
<proteinExistence type="predicted"/>
<sequence>IVFREIKNKHTGIDITIPRFTQEKGLLQSTYEYQVVVVSNLPYFKSPKHKESDTVQFMVKKKYSDFEDLWSKLFEKYHSLVLPPLPKKALLVNDKVATERRSGLEKFLTFLASSPKVCTSSLLLEFLGVNAIKAGKYTQEGLKHEASTEGDQGEENNDRESLTEGGSVNAIKAGKYTQEGLKHEASTGGDQGEENNDRESLTEGGSKSGLFDEEDEDTEDLFNEEQEEEPEIVTEMTARHVTSSDTKLFDYPVISGDVGDEEDFFQEKEEQIQDPISTTPGQGEDNSDLLSVQDDLDELFLDQSKSKRDDNFGSPIKSKPALKPRPSKSLSKVPPTTKPDVQPKPKHGTKPDLKPKPSSKHSEQDETVSSAADLDTDDIMKYIQNAEETQDDVDLFA</sequence>
<dbReference type="Gene3D" id="3.30.1520.10">
    <property type="entry name" value="Phox-like domain"/>
    <property type="match status" value="1"/>
</dbReference>
<dbReference type="Pfam" id="PF00787">
    <property type="entry name" value="PX"/>
    <property type="match status" value="1"/>
</dbReference>
<dbReference type="HOGENOM" id="CLU_057345_1_0_1"/>
<feature type="compositionally biased region" description="Basic and acidic residues" evidence="1">
    <location>
        <begin position="349"/>
        <end position="364"/>
    </location>
</feature>
<organism evidence="2">
    <name type="scientific">Magallana gigas</name>
    <name type="common">Pacific oyster</name>
    <name type="synonym">Crassostrea gigas</name>
    <dbReference type="NCBI Taxonomy" id="29159"/>
    <lineage>
        <taxon>Eukaryota</taxon>
        <taxon>Metazoa</taxon>
        <taxon>Spiralia</taxon>
        <taxon>Lophotrochozoa</taxon>
        <taxon>Mollusca</taxon>
        <taxon>Bivalvia</taxon>
        <taxon>Autobranchia</taxon>
        <taxon>Pteriomorphia</taxon>
        <taxon>Ostreida</taxon>
        <taxon>Ostreoidea</taxon>
        <taxon>Ostreidae</taxon>
        <taxon>Magallana</taxon>
    </lineage>
</organism>
<dbReference type="AlphaFoldDB" id="K1PZZ7"/>
<feature type="non-terminal residue" evidence="2">
    <location>
        <position position="1"/>
    </location>
</feature>
<dbReference type="PANTHER" id="PTHR14431">
    <property type="entry name" value="HCLS1-BINDING PROTEIN 3"/>
    <property type="match status" value="1"/>
</dbReference>
<reference evidence="2" key="1">
    <citation type="journal article" date="2012" name="Nature">
        <title>The oyster genome reveals stress adaptation and complexity of shell formation.</title>
        <authorList>
            <person name="Zhang G."/>
            <person name="Fang X."/>
            <person name="Guo X."/>
            <person name="Li L."/>
            <person name="Luo R."/>
            <person name="Xu F."/>
            <person name="Yang P."/>
            <person name="Zhang L."/>
            <person name="Wang X."/>
            <person name="Qi H."/>
            <person name="Xiong Z."/>
            <person name="Que H."/>
            <person name="Xie Y."/>
            <person name="Holland P.W."/>
            <person name="Paps J."/>
            <person name="Zhu Y."/>
            <person name="Wu F."/>
            <person name="Chen Y."/>
            <person name="Wang J."/>
            <person name="Peng C."/>
            <person name="Meng J."/>
            <person name="Yang L."/>
            <person name="Liu J."/>
            <person name="Wen B."/>
            <person name="Zhang N."/>
            <person name="Huang Z."/>
            <person name="Zhu Q."/>
            <person name="Feng Y."/>
            <person name="Mount A."/>
            <person name="Hedgecock D."/>
            <person name="Xu Z."/>
            <person name="Liu Y."/>
            <person name="Domazet-Loso T."/>
            <person name="Du Y."/>
            <person name="Sun X."/>
            <person name="Zhang S."/>
            <person name="Liu B."/>
            <person name="Cheng P."/>
            <person name="Jiang X."/>
            <person name="Li J."/>
            <person name="Fan D."/>
            <person name="Wang W."/>
            <person name="Fu W."/>
            <person name="Wang T."/>
            <person name="Wang B."/>
            <person name="Zhang J."/>
            <person name="Peng Z."/>
            <person name="Li Y."/>
            <person name="Li N."/>
            <person name="Wang J."/>
            <person name="Chen M."/>
            <person name="He Y."/>
            <person name="Tan F."/>
            <person name="Song X."/>
            <person name="Zheng Q."/>
            <person name="Huang R."/>
            <person name="Yang H."/>
            <person name="Du X."/>
            <person name="Chen L."/>
            <person name="Yang M."/>
            <person name="Gaffney P.M."/>
            <person name="Wang S."/>
            <person name="Luo L."/>
            <person name="She Z."/>
            <person name="Ming Y."/>
            <person name="Huang W."/>
            <person name="Zhang S."/>
            <person name="Huang B."/>
            <person name="Zhang Y."/>
            <person name="Qu T."/>
            <person name="Ni P."/>
            <person name="Miao G."/>
            <person name="Wang J."/>
            <person name="Wang Q."/>
            <person name="Steinberg C.E."/>
            <person name="Wang H."/>
            <person name="Li N."/>
            <person name="Qian L."/>
            <person name="Zhang G."/>
            <person name="Li Y."/>
            <person name="Yang H."/>
            <person name="Liu X."/>
            <person name="Wang J."/>
            <person name="Yin Y."/>
            <person name="Wang J."/>
        </authorList>
    </citation>
    <scope>NUCLEOTIDE SEQUENCE [LARGE SCALE GENOMIC DNA]</scope>
    <source>
        <strain evidence="2">05x7-T-G4-1.051#20</strain>
    </source>
</reference>
<name>K1PZZ7_MAGGI</name>
<dbReference type="InterPro" id="IPR039701">
    <property type="entry name" value="HS1BP3"/>
</dbReference>
<protein>
    <submittedName>
        <fullName evidence="2">HCLS1-binding protein 3</fullName>
    </submittedName>
</protein>
<dbReference type="InParanoid" id="K1PZZ7"/>
<dbReference type="SMART" id="SM00312">
    <property type="entry name" value="PX"/>
    <property type="match status" value="1"/>
</dbReference>
<dbReference type="InterPro" id="IPR036871">
    <property type="entry name" value="PX_dom_sf"/>
</dbReference>
<evidence type="ECO:0000256" key="1">
    <source>
        <dbReference type="SAM" id="MobiDB-lite"/>
    </source>
</evidence>
<feature type="compositionally biased region" description="Acidic residues" evidence="1">
    <location>
        <begin position="211"/>
        <end position="232"/>
    </location>
</feature>
<feature type="compositionally biased region" description="Acidic residues" evidence="1">
    <location>
        <begin position="388"/>
        <end position="397"/>
    </location>
</feature>
<accession>K1PZZ7</accession>
<dbReference type="GO" id="GO:0035091">
    <property type="term" value="F:phosphatidylinositol binding"/>
    <property type="evidence" value="ECO:0007669"/>
    <property type="project" value="InterPro"/>
</dbReference>
<gene>
    <name evidence="2" type="ORF">CGI_10002737</name>
</gene>
<dbReference type="PROSITE" id="PS50195">
    <property type="entry name" value="PX"/>
    <property type="match status" value="1"/>
</dbReference>
<feature type="region of interest" description="Disordered" evidence="1">
    <location>
        <begin position="143"/>
        <end position="397"/>
    </location>
</feature>